<proteinExistence type="predicted"/>
<organism evidence="1 2">
    <name type="scientific">Candidatus Paraprevotella stercoravium</name>
    <dbReference type="NCBI Taxonomy" id="2838725"/>
    <lineage>
        <taxon>Bacteria</taxon>
        <taxon>Pseudomonadati</taxon>
        <taxon>Bacteroidota</taxon>
        <taxon>Bacteroidia</taxon>
        <taxon>Bacteroidales</taxon>
        <taxon>Prevotellaceae</taxon>
        <taxon>Paraprevotella</taxon>
    </lineage>
</organism>
<evidence type="ECO:0000313" key="2">
    <source>
        <dbReference type="Proteomes" id="UP000823865"/>
    </source>
</evidence>
<comment type="caution">
    <text evidence="1">The sequence shown here is derived from an EMBL/GenBank/DDBJ whole genome shotgun (WGS) entry which is preliminary data.</text>
</comment>
<gene>
    <name evidence="1" type="ORF">H9789_01415</name>
</gene>
<reference evidence="1" key="1">
    <citation type="journal article" date="2021" name="PeerJ">
        <title>Extensive microbial diversity within the chicken gut microbiome revealed by metagenomics and culture.</title>
        <authorList>
            <person name="Gilroy R."/>
            <person name="Ravi A."/>
            <person name="Getino M."/>
            <person name="Pursley I."/>
            <person name="Horton D.L."/>
            <person name="Alikhan N.F."/>
            <person name="Baker D."/>
            <person name="Gharbi K."/>
            <person name="Hall N."/>
            <person name="Watson M."/>
            <person name="Adriaenssens E.M."/>
            <person name="Foster-Nyarko E."/>
            <person name="Jarju S."/>
            <person name="Secka A."/>
            <person name="Antonio M."/>
            <person name="Oren A."/>
            <person name="Chaudhuri R.R."/>
            <person name="La Ragione R."/>
            <person name="Hildebrand F."/>
            <person name="Pallen M.J."/>
        </authorList>
    </citation>
    <scope>NUCLEOTIDE SEQUENCE</scope>
    <source>
        <strain evidence="1">G3-2149</strain>
    </source>
</reference>
<sequence>MAYCNPKIAFAVCDYAISHRLKDYMTRNFLIKEFNIIYELRYNEIRYDSIEHEINQGNYYSPQRLAVFEGKQTPQTHPAVIGDSQYSLLQNMAALLQKHHSHYKVIISPLYYQQKLHPEDKRQLEMLFGENNIYDFSGVNSITEDYHNYYEDSHYRPCVARFILQTIYQKETPKR</sequence>
<accession>A0A9E2L6L5</accession>
<evidence type="ECO:0000313" key="1">
    <source>
        <dbReference type="EMBL" id="MBU3852488.1"/>
    </source>
</evidence>
<reference evidence="1" key="2">
    <citation type="submission" date="2021-04" db="EMBL/GenBank/DDBJ databases">
        <authorList>
            <person name="Gilroy R."/>
        </authorList>
    </citation>
    <scope>NUCLEOTIDE SEQUENCE</scope>
    <source>
        <strain evidence="1">G3-2149</strain>
    </source>
</reference>
<name>A0A9E2L6L5_9BACT</name>
<dbReference type="EMBL" id="JAHLFU010000024">
    <property type="protein sequence ID" value="MBU3852488.1"/>
    <property type="molecule type" value="Genomic_DNA"/>
</dbReference>
<protein>
    <submittedName>
        <fullName evidence="1">Uncharacterized protein</fullName>
    </submittedName>
</protein>
<dbReference type="Proteomes" id="UP000823865">
    <property type="component" value="Unassembled WGS sequence"/>
</dbReference>
<dbReference type="AlphaFoldDB" id="A0A9E2L6L5"/>